<evidence type="ECO:0000256" key="1">
    <source>
        <dbReference type="SAM" id="MobiDB-lite"/>
    </source>
</evidence>
<dbReference type="Proteomes" id="UP000075714">
    <property type="component" value="Unassembled WGS sequence"/>
</dbReference>
<feature type="compositionally biased region" description="Basic and acidic residues" evidence="1">
    <location>
        <begin position="72"/>
        <end position="81"/>
    </location>
</feature>
<feature type="compositionally biased region" description="Basic and acidic residues" evidence="1">
    <location>
        <begin position="409"/>
        <end position="418"/>
    </location>
</feature>
<comment type="caution">
    <text evidence="2">The sequence shown here is derived from an EMBL/GenBank/DDBJ whole genome shotgun (WGS) entry which is preliminary data.</text>
</comment>
<reference evidence="3" key="1">
    <citation type="journal article" date="2016" name="Nat. Commun.">
        <title>The Gonium pectorale genome demonstrates co-option of cell cycle regulation during the evolution of multicellularity.</title>
        <authorList>
            <person name="Hanschen E.R."/>
            <person name="Marriage T.N."/>
            <person name="Ferris P.J."/>
            <person name="Hamaji T."/>
            <person name="Toyoda A."/>
            <person name="Fujiyama A."/>
            <person name="Neme R."/>
            <person name="Noguchi H."/>
            <person name="Minakuchi Y."/>
            <person name="Suzuki M."/>
            <person name="Kawai-Toyooka H."/>
            <person name="Smith D.R."/>
            <person name="Sparks H."/>
            <person name="Anderson J."/>
            <person name="Bakaric R."/>
            <person name="Luria V."/>
            <person name="Karger A."/>
            <person name="Kirschner M.W."/>
            <person name="Durand P.M."/>
            <person name="Michod R.E."/>
            <person name="Nozaki H."/>
            <person name="Olson B.J."/>
        </authorList>
    </citation>
    <scope>NUCLEOTIDE SEQUENCE [LARGE SCALE GENOMIC DNA]</scope>
    <source>
        <strain evidence="3">NIES-2863</strain>
    </source>
</reference>
<feature type="compositionally biased region" description="Basic and acidic residues" evidence="1">
    <location>
        <begin position="361"/>
        <end position="373"/>
    </location>
</feature>
<feature type="region of interest" description="Disordered" evidence="1">
    <location>
        <begin position="57"/>
        <end position="84"/>
    </location>
</feature>
<protein>
    <submittedName>
        <fullName evidence="2">Uncharacterized protein</fullName>
    </submittedName>
</protein>
<feature type="region of interest" description="Disordered" evidence="1">
    <location>
        <begin position="1"/>
        <end position="23"/>
    </location>
</feature>
<evidence type="ECO:0000313" key="3">
    <source>
        <dbReference type="Proteomes" id="UP000075714"/>
    </source>
</evidence>
<feature type="region of interest" description="Disordered" evidence="1">
    <location>
        <begin position="331"/>
        <end position="431"/>
    </location>
</feature>
<dbReference type="EMBL" id="LSYV01000045">
    <property type="protein sequence ID" value="KXZ46403.1"/>
    <property type="molecule type" value="Genomic_DNA"/>
</dbReference>
<proteinExistence type="predicted"/>
<sequence length="493" mass="48877">MDQPPSQVCHSRRSDVGGGVAGVSTAPSAAVPAAAGVMGLSHGCIAAASAAAAAATVAGSSRPPAVTPPRAPPRDGFRSRSAEAPVRTWRWGDAAARQAADGVEFLDGDDYNDLLHSPHRDALETELFSSMSIPGLEPAYWEGGAAGPVPEGEIVVLDLVSWLHGSSFASAGEAGRQGPGGVPLPLVEGSAAPCAGARRPAAAAATPAPGAVWVPGGAGAYSCPQGTQQRGSSAGGQAEEAWEPGAQTCGLFTLMRTATPQAVASALACAGREGYPAIMAAVEPQVGTANATDTLDRATTSSSLLSSLLASRTGAFEVAAGAVTGAASNGSDAGGGGGDGGGAAASPPAAPLPAAEDEGPEQLRDAAAERVQRCDAATSAGAGGSQGGDLQAAEAGDSGSRSRNGASAHQEKGVKTEEEGGEEEKEEENGVEVVHLAQTRQHATLSTSACCCMASYEANSAVSSIRRTWRGAEQLVGTGNISAFLPSEPEVLR</sequence>
<dbReference type="AlphaFoldDB" id="A0A150G9G2"/>
<name>A0A150G9G2_GONPE</name>
<evidence type="ECO:0000313" key="2">
    <source>
        <dbReference type="EMBL" id="KXZ46403.1"/>
    </source>
</evidence>
<feature type="compositionally biased region" description="Gly residues" evidence="1">
    <location>
        <begin position="332"/>
        <end position="343"/>
    </location>
</feature>
<gene>
    <name evidence="2" type="ORF">GPECTOR_44g78</name>
</gene>
<accession>A0A150G9G2</accession>
<organism evidence="2 3">
    <name type="scientific">Gonium pectorale</name>
    <name type="common">Green alga</name>
    <dbReference type="NCBI Taxonomy" id="33097"/>
    <lineage>
        <taxon>Eukaryota</taxon>
        <taxon>Viridiplantae</taxon>
        <taxon>Chlorophyta</taxon>
        <taxon>core chlorophytes</taxon>
        <taxon>Chlorophyceae</taxon>
        <taxon>CS clade</taxon>
        <taxon>Chlamydomonadales</taxon>
        <taxon>Volvocaceae</taxon>
        <taxon>Gonium</taxon>
    </lineage>
</organism>
<feature type="compositionally biased region" description="Acidic residues" evidence="1">
    <location>
        <begin position="419"/>
        <end position="430"/>
    </location>
</feature>
<keyword evidence="3" id="KW-1185">Reference proteome</keyword>